<accession>A0A1V4D8E6</accession>
<dbReference type="RefSeq" id="WP_075200374.1">
    <property type="nucleotide sequence ID" value="NZ_LAKD02000024.1"/>
</dbReference>
<gene>
    <name evidence="1" type="ORF">VT50_0209985</name>
</gene>
<dbReference type="PRINTS" id="PR00081">
    <property type="entry name" value="GDHRDH"/>
</dbReference>
<evidence type="ECO:0008006" key="3">
    <source>
        <dbReference type="Google" id="ProtNLM"/>
    </source>
</evidence>
<dbReference type="GO" id="GO:0016616">
    <property type="term" value="F:oxidoreductase activity, acting on the CH-OH group of donors, NAD or NADP as acceptor"/>
    <property type="evidence" value="ECO:0007669"/>
    <property type="project" value="TreeGrafter"/>
</dbReference>
<dbReference type="SUPFAM" id="SSF51735">
    <property type="entry name" value="NAD(P)-binding Rossmann-fold domains"/>
    <property type="match status" value="1"/>
</dbReference>
<comment type="caution">
    <text evidence="1">The sequence shown here is derived from an EMBL/GenBank/DDBJ whole genome shotgun (WGS) entry which is preliminary data.</text>
</comment>
<dbReference type="PANTHER" id="PTHR45458:SF1">
    <property type="entry name" value="SHORT CHAIN DEHYDROGENASE"/>
    <property type="match status" value="1"/>
</dbReference>
<name>A0A1V4D8E6_9ACTN</name>
<sequence length="238" mass="24787">MPADDIPGVVVTGAAGGIGAAVAREAVARGYRVLALVRQPPADPSVLDLPGVRVSAAEVTRQDVSYVVARALAEFEISRVDVLVNAAGVVRHGTTLAATSADNVVESLNVHCVGALRITQACLPALLRAPRPAVLNMTSRHGSLALASAGGIPGVEVSYAYRIAKAAQNMLTACLHQELAPRVRVLAVHPGQVSTAIAPADADRSPAEAARHLLDLAENAPQEWSGRFLEPPANFLKW</sequence>
<dbReference type="InterPro" id="IPR036291">
    <property type="entry name" value="NAD(P)-bd_dom_sf"/>
</dbReference>
<dbReference type="InterPro" id="IPR002347">
    <property type="entry name" value="SDR_fam"/>
</dbReference>
<dbReference type="OrthoDB" id="9803333at2"/>
<dbReference type="Proteomes" id="UP000033615">
    <property type="component" value="Unassembled WGS sequence"/>
</dbReference>
<proteinExistence type="predicted"/>
<dbReference type="Gene3D" id="3.40.50.720">
    <property type="entry name" value="NAD(P)-binding Rossmann-like Domain"/>
    <property type="match status" value="1"/>
</dbReference>
<dbReference type="PANTHER" id="PTHR45458">
    <property type="entry name" value="SHORT-CHAIN DEHYDROGENASE/REDUCTASE SDR"/>
    <property type="match status" value="1"/>
</dbReference>
<protein>
    <recommendedName>
        <fullName evidence="3">Short-chain dehydrogenase</fullName>
    </recommendedName>
</protein>
<dbReference type="AlphaFoldDB" id="A0A1V4D8E6"/>
<dbReference type="EMBL" id="LAKD02000024">
    <property type="protein sequence ID" value="OPF81391.1"/>
    <property type="molecule type" value="Genomic_DNA"/>
</dbReference>
<dbReference type="Pfam" id="PF00106">
    <property type="entry name" value="adh_short"/>
    <property type="match status" value="1"/>
</dbReference>
<keyword evidence="2" id="KW-1185">Reference proteome</keyword>
<evidence type="ECO:0000313" key="2">
    <source>
        <dbReference type="Proteomes" id="UP000033615"/>
    </source>
</evidence>
<evidence type="ECO:0000313" key="1">
    <source>
        <dbReference type="EMBL" id="OPF81391.1"/>
    </source>
</evidence>
<organism evidence="1 2">
    <name type="scientific">Streptomyces antioxidans</name>
    <dbReference type="NCBI Taxonomy" id="1507734"/>
    <lineage>
        <taxon>Bacteria</taxon>
        <taxon>Bacillati</taxon>
        <taxon>Actinomycetota</taxon>
        <taxon>Actinomycetes</taxon>
        <taxon>Kitasatosporales</taxon>
        <taxon>Streptomycetaceae</taxon>
        <taxon>Streptomyces</taxon>
    </lineage>
</organism>
<reference evidence="1" key="1">
    <citation type="submission" date="2016-12" db="EMBL/GenBank/DDBJ databases">
        <title>Genome sequence of Streptomyces antioxidans MUSC 164.</title>
        <authorList>
            <person name="Lee L.-H."/>
            <person name="Ser H.-L."/>
        </authorList>
    </citation>
    <scope>NUCLEOTIDE SEQUENCE [LARGE SCALE GENOMIC DNA]</scope>
    <source>
        <strain evidence="1">MUSC 164</strain>
    </source>
</reference>
<dbReference type="InterPro" id="IPR052184">
    <property type="entry name" value="SDR_enzymes"/>
</dbReference>